<protein>
    <recommendedName>
        <fullName evidence="1">DUF6850 domain-containing protein</fullName>
    </recommendedName>
</protein>
<sequence>MKSVRYIMLFWGAFLAYHPVIGQSKSNSLDSTAALNYWYQPSFVIMHDMAIRNRVWIPEEIKNRSSLLGIQHSKGQGGFKAAQGTDGLSQSQFYTEGKTDWRKTSFWGRFSYDHSVEDSTALRHQSRWNADAPLYFGSLRKNKYNRETYKLDAGIQRAFFDAKLPISLGIDYRLGSHYSNNDPRGDIKDMNLQFELSAGHNLPILSYHIAGIWGYGSERANVGYKNEKYTTNKEDPLYVNWMMNGFGSAKDRLKEINYYDIIHRKGVGAHILLKPNDRDKIYLNGRYLNEEQSFRRNDNSKQTYLSLNDYKKDIGSIDFLWSRQMKHKQLIRVALQGKIENGQDFNYTYLANNYTYRRHEISLKTQLGVHQYLFEGHAGMYKTEKKDGVSSNQMDFDQIRLGLGLNRTFQVNEKSEIIGTIGYFKQWSPTHNLSVSELNTGDFGKQILYQDYLYDTASSDNFNMSWVWGTRHAKNNWSIQLQMNYQYRGNLVPVDYTLSSVPGKDWFLGKLGVSYIF</sequence>
<dbReference type="EMBL" id="VLKR01000022">
    <property type="protein sequence ID" value="TWI17339.1"/>
    <property type="molecule type" value="Genomic_DNA"/>
</dbReference>
<dbReference type="OrthoDB" id="831538at2"/>
<reference evidence="2 3" key="1">
    <citation type="journal article" date="2015" name="Stand. Genomic Sci.">
        <title>Genomic Encyclopedia of Bacterial and Archaeal Type Strains, Phase III: the genomes of soil and plant-associated and newly described type strains.</title>
        <authorList>
            <person name="Whitman W.B."/>
            <person name="Woyke T."/>
            <person name="Klenk H.P."/>
            <person name="Zhou Y."/>
            <person name="Lilburn T.G."/>
            <person name="Beck B.J."/>
            <person name="De Vos P."/>
            <person name="Vandamme P."/>
            <person name="Eisen J.A."/>
            <person name="Garrity G."/>
            <person name="Hugenholtz P."/>
            <person name="Kyrpides N.C."/>
        </authorList>
    </citation>
    <scope>NUCLEOTIDE SEQUENCE [LARGE SCALE GENOMIC DNA]</scope>
    <source>
        <strain evidence="2 3">CGMCC 1.6855</strain>
    </source>
</reference>
<dbReference type="Pfam" id="PF21012">
    <property type="entry name" value="DUF6850"/>
    <property type="match status" value="1"/>
</dbReference>
<dbReference type="RefSeq" id="WP_145329097.1">
    <property type="nucleotide sequence ID" value="NZ_DAMALA010000061.1"/>
</dbReference>
<feature type="domain" description="DUF6850" evidence="1">
    <location>
        <begin position="63"/>
        <end position="517"/>
    </location>
</feature>
<dbReference type="AlphaFoldDB" id="A0A562MBN9"/>
<dbReference type="Proteomes" id="UP000315908">
    <property type="component" value="Unassembled WGS sequence"/>
</dbReference>
<gene>
    <name evidence="2" type="ORF">IQ31_03781</name>
</gene>
<dbReference type="InterPro" id="IPR049236">
    <property type="entry name" value="DUF6850"/>
</dbReference>
<name>A0A562MBN9_9SPHI</name>
<organism evidence="2 3">
    <name type="scientific">Sphingobacterium siyangense</name>
    <dbReference type="NCBI Taxonomy" id="459529"/>
    <lineage>
        <taxon>Bacteria</taxon>
        <taxon>Pseudomonadati</taxon>
        <taxon>Bacteroidota</taxon>
        <taxon>Sphingobacteriia</taxon>
        <taxon>Sphingobacteriales</taxon>
        <taxon>Sphingobacteriaceae</taxon>
        <taxon>Sphingobacterium</taxon>
    </lineage>
</organism>
<proteinExistence type="predicted"/>
<evidence type="ECO:0000313" key="3">
    <source>
        <dbReference type="Proteomes" id="UP000315908"/>
    </source>
</evidence>
<accession>A0A562MBN9</accession>
<evidence type="ECO:0000259" key="1">
    <source>
        <dbReference type="Pfam" id="PF21012"/>
    </source>
</evidence>
<comment type="caution">
    <text evidence="2">The sequence shown here is derived from an EMBL/GenBank/DDBJ whole genome shotgun (WGS) entry which is preliminary data.</text>
</comment>
<evidence type="ECO:0000313" key="2">
    <source>
        <dbReference type="EMBL" id="TWI17339.1"/>
    </source>
</evidence>